<sequence>MENMILFGESLNVISRVIGKEFKEPDPAKRNPEPIQAEVVRQKELGMDYIDINLGPAKKFGTELMPWVVNVVQEAVPGMPLLLDSSNIDAIEAGLKVCKPADAPHIVNSIMARPERYEKMVPLAAQYDADFVALMWGPEGLPRDENERAALAVELLYFANEAGIPNEKIWVDGIVTPVNIQQQQLMSLLNFQMMIDEIAPGAKSTCGLSNVSNGPPEHLRPILNQTYMVMLWKYGMKSVIADPLDKQLTAIAKGQRQDVVDLIWGMMDGNVPDISGLDKELADYAKTYKVIMGETLYSDSWLEI</sequence>
<organism evidence="5 6">
    <name type="scientific">Desulfotignum phosphitoxidans DSM 13687</name>
    <dbReference type="NCBI Taxonomy" id="1286635"/>
    <lineage>
        <taxon>Bacteria</taxon>
        <taxon>Pseudomonadati</taxon>
        <taxon>Thermodesulfobacteriota</taxon>
        <taxon>Desulfobacteria</taxon>
        <taxon>Desulfobacterales</taxon>
        <taxon>Desulfobacteraceae</taxon>
        <taxon>Desulfotignum</taxon>
    </lineage>
</organism>
<dbReference type="PROSITE" id="PS50972">
    <property type="entry name" value="PTERIN_BINDING"/>
    <property type="match status" value="1"/>
</dbReference>
<keyword evidence="6" id="KW-1185">Reference proteome</keyword>
<dbReference type="AlphaFoldDB" id="S0G5E0"/>
<dbReference type="GO" id="GO:0032259">
    <property type="term" value="P:methylation"/>
    <property type="evidence" value="ECO:0007669"/>
    <property type="project" value="UniProtKB-KW"/>
</dbReference>
<name>S0G5E0_9BACT</name>
<evidence type="ECO:0000313" key="5">
    <source>
        <dbReference type="EMBL" id="EMS79677.1"/>
    </source>
</evidence>
<comment type="caution">
    <text evidence="5">The sequence shown here is derived from an EMBL/GenBank/DDBJ whole genome shotgun (WGS) entry which is preliminary data.</text>
</comment>
<dbReference type="GO" id="GO:0005829">
    <property type="term" value="C:cytosol"/>
    <property type="evidence" value="ECO:0007669"/>
    <property type="project" value="TreeGrafter"/>
</dbReference>
<dbReference type="PATRIC" id="fig|1286635.3.peg.2266"/>
<keyword evidence="2 5" id="KW-0489">Methyltransferase</keyword>
<keyword evidence="3 5" id="KW-0808">Transferase</keyword>
<dbReference type="InterPro" id="IPR050554">
    <property type="entry name" value="Met_Synthase/Corrinoid"/>
</dbReference>
<evidence type="ECO:0000256" key="1">
    <source>
        <dbReference type="ARBA" id="ARBA00010398"/>
    </source>
</evidence>
<accession>S0G5E0</accession>
<dbReference type="Gene3D" id="3.20.20.20">
    <property type="entry name" value="Dihydropteroate synthase-like"/>
    <property type="match status" value="1"/>
</dbReference>
<dbReference type="EC" id="2.1.1.13" evidence="5"/>
<dbReference type="GO" id="GO:0008705">
    <property type="term" value="F:methionine synthase activity"/>
    <property type="evidence" value="ECO:0007669"/>
    <property type="project" value="UniProtKB-EC"/>
</dbReference>
<reference evidence="5 6" key="1">
    <citation type="journal article" date="2013" name="Genome Announc.">
        <title>Draft Genome Sequence of Desulfotignum phosphitoxidans DSM 13687 Strain FiPS-3.</title>
        <authorList>
            <person name="Poehlein A."/>
            <person name="Daniel R."/>
            <person name="Simeonova D.D."/>
        </authorList>
    </citation>
    <scope>NUCLEOTIDE SEQUENCE [LARGE SCALE GENOMIC DNA]</scope>
    <source>
        <strain evidence="5 6">DSM 13687</strain>
    </source>
</reference>
<dbReference type="Proteomes" id="UP000014216">
    <property type="component" value="Unassembled WGS sequence"/>
</dbReference>
<dbReference type="InterPro" id="IPR000489">
    <property type="entry name" value="Pterin-binding_dom"/>
</dbReference>
<dbReference type="SUPFAM" id="SSF51717">
    <property type="entry name" value="Dihydropteroate synthetase-like"/>
    <property type="match status" value="1"/>
</dbReference>
<dbReference type="Pfam" id="PF00809">
    <property type="entry name" value="Pterin_bind"/>
    <property type="match status" value="1"/>
</dbReference>
<evidence type="ECO:0000313" key="6">
    <source>
        <dbReference type="Proteomes" id="UP000014216"/>
    </source>
</evidence>
<protein>
    <submittedName>
        <fullName evidence="5">Methionine synthase MetH</fullName>
        <ecNumber evidence="5">2.1.1.13</ecNumber>
    </submittedName>
</protein>
<dbReference type="EMBL" id="APJX01000004">
    <property type="protein sequence ID" value="EMS79677.1"/>
    <property type="molecule type" value="Genomic_DNA"/>
</dbReference>
<evidence type="ECO:0000256" key="2">
    <source>
        <dbReference type="ARBA" id="ARBA00022603"/>
    </source>
</evidence>
<dbReference type="PANTHER" id="PTHR45833:SF2">
    <property type="entry name" value="BIFUNCTIONAL HOMOCYSTEINE S-METHYLTRANSFERASE_5,10-METHYLENETETRAHYDROFOLATE REDUCTASE"/>
    <property type="match status" value="1"/>
</dbReference>
<proteinExistence type="inferred from homology"/>
<feature type="domain" description="Pterin-binding" evidence="4">
    <location>
        <begin position="4"/>
        <end position="271"/>
    </location>
</feature>
<gene>
    <name evidence="5" type="primary">metH</name>
    <name evidence="5" type="ORF">Dpo_4c02290</name>
</gene>
<dbReference type="PANTHER" id="PTHR45833">
    <property type="entry name" value="METHIONINE SYNTHASE"/>
    <property type="match status" value="1"/>
</dbReference>
<dbReference type="InterPro" id="IPR011005">
    <property type="entry name" value="Dihydropteroate_synth-like_sf"/>
</dbReference>
<evidence type="ECO:0000259" key="4">
    <source>
        <dbReference type="PROSITE" id="PS50972"/>
    </source>
</evidence>
<evidence type="ECO:0000256" key="3">
    <source>
        <dbReference type="ARBA" id="ARBA00022679"/>
    </source>
</evidence>
<comment type="similarity">
    <text evidence="1">Belongs to the vitamin-B12 dependent methionine synthase family.</text>
</comment>
<dbReference type="GO" id="GO:0042558">
    <property type="term" value="P:pteridine-containing compound metabolic process"/>
    <property type="evidence" value="ECO:0007669"/>
    <property type="project" value="InterPro"/>
</dbReference>